<dbReference type="AlphaFoldDB" id="K1RM86"/>
<dbReference type="InParanoid" id="K1RM86"/>
<reference evidence="1" key="1">
    <citation type="journal article" date="2012" name="Nature">
        <title>The oyster genome reveals stress adaptation and complexity of shell formation.</title>
        <authorList>
            <person name="Zhang G."/>
            <person name="Fang X."/>
            <person name="Guo X."/>
            <person name="Li L."/>
            <person name="Luo R."/>
            <person name="Xu F."/>
            <person name="Yang P."/>
            <person name="Zhang L."/>
            <person name="Wang X."/>
            <person name="Qi H."/>
            <person name="Xiong Z."/>
            <person name="Que H."/>
            <person name="Xie Y."/>
            <person name="Holland P.W."/>
            <person name="Paps J."/>
            <person name="Zhu Y."/>
            <person name="Wu F."/>
            <person name="Chen Y."/>
            <person name="Wang J."/>
            <person name="Peng C."/>
            <person name="Meng J."/>
            <person name="Yang L."/>
            <person name="Liu J."/>
            <person name="Wen B."/>
            <person name="Zhang N."/>
            <person name="Huang Z."/>
            <person name="Zhu Q."/>
            <person name="Feng Y."/>
            <person name="Mount A."/>
            <person name="Hedgecock D."/>
            <person name="Xu Z."/>
            <person name="Liu Y."/>
            <person name="Domazet-Loso T."/>
            <person name="Du Y."/>
            <person name="Sun X."/>
            <person name="Zhang S."/>
            <person name="Liu B."/>
            <person name="Cheng P."/>
            <person name="Jiang X."/>
            <person name="Li J."/>
            <person name="Fan D."/>
            <person name="Wang W."/>
            <person name="Fu W."/>
            <person name="Wang T."/>
            <person name="Wang B."/>
            <person name="Zhang J."/>
            <person name="Peng Z."/>
            <person name="Li Y."/>
            <person name="Li N."/>
            <person name="Wang J."/>
            <person name="Chen M."/>
            <person name="He Y."/>
            <person name="Tan F."/>
            <person name="Song X."/>
            <person name="Zheng Q."/>
            <person name="Huang R."/>
            <person name="Yang H."/>
            <person name="Du X."/>
            <person name="Chen L."/>
            <person name="Yang M."/>
            <person name="Gaffney P.M."/>
            <person name="Wang S."/>
            <person name="Luo L."/>
            <person name="She Z."/>
            <person name="Ming Y."/>
            <person name="Huang W."/>
            <person name="Zhang S."/>
            <person name="Huang B."/>
            <person name="Zhang Y."/>
            <person name="Qu T."/>
            <person name="Ni P."/>
            <person name="Miao G."/>
            <person name="Wang J."/>
            <person name="Wang Q."/>
            <person name="Steinberg C.E."/>
            <person name="Wang H."/>
            <person name="Li N."/>
            <person name="Qian L."/>
            <person name="Zhang G."/>
            <person name="Li Y."/>
            <person name="Yang H."/>
            <person name="Liu X."/>
            <person name="Wang J."/>
            <person name="Yin Y."/>
            <person name="Wang J."/>
        </authorList>
    </citation>
    <scope>NUCLEOTIDE SEQUENCE [LARGE SCALE GENOMIC DNA]</scope>
    <source>
        <strain evidence="1">05x7-T-G4-1.051#20</strain>
    </source>
</reference>
<gene>
    <name evidence="1" type="ORF">CGI_10016816</name>
</gene>
<evidence type="ECO:0000313" key="1">
    <source>
        <dbReference type="EMBL" id="EKC42705.1"/>
    </source>
</evidence>
<organism evidence="1">
    <name type="scientific">Magallana gigas</name>
    <name type="common">Pacific oyster</name>
    <name type="synonym">Crassostrea gigas</name>
    <dbReference type="NCBI Taxonomy" id="29159"/>
    <lineage>
        <taxon>Eukaryota</taxon>
        <taxon>Metazoa</taxon>
        <taxon>Spiralia</taxon>
        <taxon>Lophotrochozoa</taxon>
        <taxon>Mollusca</taxon>
        <taxon>Bivalvia</taxon>
        <taxon>Autobranchia</taxon>
        <taxon>Pteriomorphia</taxon>
        <taxon>Ostreida</taxon>
        <taxon>Ostreoidea</taxon>
        <taxon>Ostreidae</taxon>
        <taxon>Magallana</taxon>
    </lineage>
</organism>
<keyword evidence="1" id="KW-0808">Transferase</keyword>
<dbReference type="GO" id="GO:0016301">
    <property type="term" value="F:kinase activity"/>
    <property type="evidence" value="ECO:0007669"/>
    <property type="project" value="UniProtKB-KW"/>
</dbReference>
<protein>
    <submittedName>
        <fullName evidence="1">Carbohydrate kinase domain-containing protein</fullName>
    </submittedName>
</protein>
<proteinExistence type="predicted"/>
<name>K1RM86_MAGGI</name>
<sequence>MVHKLLGCTGLCFSRNTFGHKHSGCGILVFIPLFFTFSATFQAYGPTICAAYSACLLTKQCNSQAFQIHQRSTTTPDMINQIQRAFESLFI</sequence>
<dbReference type="EMBL" id="JH817145">
    <property type="protein sequence ID" value="EKC42705.1"/>
    <property type="molecule type" value="Genomic_DNA"/>
</dbReference>
<dbReference type="HOGENOM" id="CLU_2429202_0_0_1"/>
<keyword evidence="1" id="KW-0418">Kinase</keyword>
<accession>K1RM86</accession>